<keyword evidence="1" id="KW-0812">Transmembrane</keyword>
<protein>
    <submittedName>
        <fullName evidence="2">Uncharacterized protein</fullName>
    </submittedName>
</protein>
<name>A0A4R7ZQY0_9FIRM</name>
<accession>A0A4R7ZQY0</accession>
<gene>
    <name evidence="2" type="ORF">EDD63_11334</name>
</gene>
<sequence length="128" mass="14970">MSINTKNKRLRNESSVAKHGFIGLYGLLLLSFMFSFISVLTLKIEAQRPMQSKVEFVELYALSSAKQMIKMEESMRDHEYKNCMIQIRCDEQSCRIEITGANYQITSIVSYDYESKKILNYQYERGVK</sequence>
<evidence type="ECO:0000313" key="2">
    <source>
        <dbReference type="EMBL" id="TDW20353.1"/>
    </source>
</evidence>
<feature type="transmembrane region" description="Helical" evidence="1">
    <location>
        <begin position="21"/>
        <end position="42"/>
    </location>
</feature>
<proteinExistence type="predicted"/>
<evidence type="ECO:0000313" key="3">
    <source>
        <dbReference type="Proteomes" id="UP000294743"/>
    </source>
</evidence>
<keyword evidence="1" id="KW-0472">Membrane</keyword>
<keyword evidence="1" id="KW-1133">Transmembrane helix</keyword>
<keyword evidence="3" id="KW-1185">Reference proteome</keyword>
<comment type="caution">
    <text evidence="2">The sequence shown here is derived from an EMBL/GenBank/DDBJ whole genome shotgun (WGS) entry which is preliminary data.</text>
</comment>
<evidence type="ECO:0000256" key="1">
    <source>
        <dbReference type="SAM" id="Phobius"/>
    </source>
</evidence>
<reference evidence="2 3" key="1">
    <citation type="submission" date="2019-03" db="EMBL/GenBank/DDBJ databases">
        <title>Genomic Encyclopedia of Type Strains, Phase IV (KMG-IV): sequencing the most valuable type-strain genomes for metagenomic binning, comparative biology and taxonomic classification.</title>
        <authorList>
            <person name="Goeker M."/>
        </authorList>
    </citation>
    <scope>NUCLEOTIDE SEQUENCE [LARGE SCALE GENOMIC DNA]</scope>
    <source>
        <strain evidence="2 3">DSM 28867</strain>
    </source>
</reference>
<dbReference type="AlphaFoldDB" id="A0A4R7ZQY0"/>
<dbReference type="Proteomes" id="UP000294743">
    <property type="component" value="Unassembled WGS sequence"/>
</dbReference>
<organism evidence="2 3">
    <name type="scientific">Breznakia blatticola</name>
    <dbReference type="NCBI Taxonomy" id="1754012"/>
    <lineage>
        <taxon>Bacteria</taxon>
        <taxon>Bacillati</taxon>
        <taxon>Bacillota</taxon>
        <taxon>Erysipelotrichia</taxon>
        <taxon>Erysipelotrichales</taxon>
        <taxon>Erysipelotrichaceae</taxon>
        <taxon>Breznakia</taxon>
    </lineage>
</organism>
<dbReference type="EMBL" id="SODD01000013">
    <property type="protein sequence ID" value="TDW20353.1"/>
    <property type="molecule type" value="Genomic_DNA"/>
</dbReference>